<dbReference type="PANTHER" id="PTHR11102:SF147">
    <property type="entry name" value="SEL1L ADAPTOR SUBUNIT OF ERAD E3 UBIQUITIN LIGASE"/>
    <property type="match status" value="1"/>
</dbReference>
<dbReference type="SUPFAM" id="SSF81901">
    <property type="entry name" value="HCP-like"/>
    <property type="match status" value="4"/>
</dbReference>
<comment type="similarity">
    <text evidence="1">Belongs to the sel-1 family.</text>
</comment>
<feature type="compositionally biased region" description="Polar residues" evidence="2">
    <location>
        <begin position="68"/>
        <end position="77"/>
    </location>
</feature>
<feature type="compositionally biased region" description="Basic and acidic residues" evidence="2">
    <location>
        <begin position="107"/>
        <end position="118"/>
    </location>
</feature>
<keyword evidence="3" id="KW-1133">Transmembrane helix</keyword>
<feature type="signal peptide" evidence="4">
    <location>
        <begin position="1"/>
        <end position="16"/>
    </location>
</feature>
<dbReference type="AlphaFoldDB" id="A0A7S3LN34"/>
<evidence type="ECO:0000256" key="4">
    <source>
        <dbReference type="SAM" id="SignalP"/>
    </source>
</evidence>
<proteinExistence type="inferred from homology"/>
<feature type="transmembrane region" description="Helical" evidence="3">
    <location>
        <begin position="926"/>
        <end position="947"/>
    </location>
</feature>
<feature type="compositionally biased region" description="Acidic residues" evidence="2">
    <location>
        <begin position="119"/>
        <end position="142"/>
    </location>
</feature>
<dbReference type="GO" id="GO:0005789">
    <property type="term" value="C:endoplasmic reticulum membrane"/>
    <property type="evidence" value="ECO:0007669"/>
    <property type="project" value="TreeGrafter"/>
</dbReference>
<feature type="chain" id="PRO_5031563548" evidence="4">
    <location>
        <begin position="17"/>
        <end position="956"/>
    </location>
</feature>
<dbReference type="Gene3D" id="1.25.40.10">
    <property type="entry name" value="Tetratricopeptide repeat domain"/>
    <property type="match status" value="2"/>
</dbReference>
<dbReference type="PANTHER" id="PTHR11102">
    <property type="entry name" value="SEL-1-LIKE PROTEIN"/>
    <property type="match status" value="1"/>
</dbReference>
<feature type="region of interest" description="Disordered" evidence="2">
    <location>
        <begin position="866"/>
        <end position="915"/>
    </location>
</feature>
<gene>
    <name evidence="5" type="ORF">ASTO00021_LOCUS4399</name>
</gene>
<evidence type="ECO:0000256" key="1">
    <source>
        <dbReference type="ARBA" id="ARBA00038101"/>
    </source>
</evidence>
<dbReference type="EMBL" id="HBIN01006042">
    <property type="protein sequence ID" value="CAE0434089.1"/>
    <property type="molecule type" value="Transcribed_RNA"/>
</dbReference>
<dbReference type="GO" id="GO:0036503">
    <property type="term" value="P:ERAD pathway"/>
    <property type="evidence" value="ECO:0007669"/>
    <property type="project" value="TreeGrafter"/>
</dbReference>
<keyword evidence="3" id="KW-0472">Membrane</keyword>
<accession>A0A7S3LN34</accession>
<feature type="compositionally biased region" description="Polar residues" evidence="2">
    <location>
        <begin position="888"/>
        <end position="908"/>
    </location>
</feature>
<organism evidence="5">
    <name type="scientific">Aplanochytrium stocchinoi</name>
    <dbReference type="NCBI Taxonomy" id="215587"/>
    <lineage>
        <taxon>Eukaryota</taxon>
        <taxon>Sar</taxon>
        <taxon>Stramenopiles</taxon>
        <taxon>Bigyra</taxon>
        <taxon>Labyrinthulomycetes</taxon>
        <taxon>Thraustochytrida</taxon>
        <taxon>Thraustochytriidae</taxon>
        <taxon>Aplanochytrium</taxon>
    </lineage>
</organism>
<dbReference type="Pfam" id="PF08238">
    <property type="entry name" value="Sel1"/>
    <property type="match status" value="10"/>
</dbReference>
<evidence type="ECO:0000256" key="3">
    <source>
        <dbReference type="SAM" id="Phobius"/>
    </source>
</evidence>
<protein>
    <submittedName>
        <fullName evidence="5">Uncharacterized protein</fullName>
    </submittedName>
</protein>
<dbReference type="SMART" id="SM00671">
    <property type="entry name" value="SEL1"/>
    <property type="match status" value="10"/>
</dbReference>
<evidence type="ECO:0000313" key="5">
    <source>
        <dbReference type="EMBL" id="CAE0434089.1"/>
    </source>
</evidence>
<reference evidence="5" key="1">
    <citation type="submission" date="2021-01" db="EMBL/GenBank/DDBJ databases">
        <authorList>
            <person name="Corre E."/>
            <person name="Pelletier E."/>
            <person name="Niang G."/>
            <person name="Scheremetjew M."/>
            <person name="Finn R."/>
            <person name="Kale V."/>
            <person name="Holt S."/>
            <person name="Cochrane G."/>
            <person name="Meng A."/>
            <person name="Brown T."/>
            <person name="Cohen L."/>
        </authorList>
    </citation>
    <scope>NUCLEOTIDE SEQUENCE</scope>
    <source>
        <strain evidence="5">GSBS06</strain>
    </source>
</reference>
<sequence length="956" mass="105538">MRRVLFLLLVIFYSVALVLIGVGNNRVTLVVGDPSVHVENIQNAEFLDQNQNSGQQQHIENENENENDVTGSESGTNRRVVEDDEDISKHSQAINAVVIEGGLEPESIQKGDLTHDNSDSDSDSTEPEYVECEADSIEPEPDSSDKGGEPDSDTIKLPTEETQMETTEAFEIEKVGEKNPSIEEKEEQILDEADATDAVLVEVVEKNEVEEEEDETAMKQLDELEREMHSVFALAKTQPFQAGTLLQELLDATSTFLDSKVRAVRKRNKVLRGSMATMVAIAMEFGQLGYDIDVANSVRMYKEGANMGNSTAQFRMGALHASGALGVKQDPTQALLYYYFSSLAGNPLAHTALGYRHMFGLGVPKSCETAVRYYELAANAAVEQIELEGIESVKDYERLGLGTAGFSRYSQGGNDEDLVDYYKHSADKGDSNSQFTLGQYYYYGVRGVDRDLEIAANYFSEAARSGDPSAQTSLANMLVRGHGIKQDLKAAFANFTAAAKAGGVGGMNGLGYLYLYGLGVNQDTEIAVNWFNQAAEQGNAEAYYNLGALYITGIGVNHREYQKALKFFTLATKKGHVLAMHKLALMNLQGIGKKPSCESALPIFKLVSERAQNQVNIIGLAKALHHQGNLEGALQQYLIGAELGCEVAQNNAAWLLDNGVSIDGGVRILDENSEEFFSKTEKVLEDVEEELSWNFRTTVASLLGPWVNDFGRVTGSNDAMRLLYLAAEQGNVEARVKIGDYYYYSIGGVAEPDFKQAAYHYKKATEHMNTQAMFNLGYMHEHGIGLPQDFHLAKRYYDKADETSAEAHVPVSLALAELWIHRVYRAIRYGDTLSGFPTFATPLIEWLRGIKVYYFAELEPNKYNTEAADAESRKSKDPIPTTPPTLDKNPTQNLQGAGPTTETPTKTSPGHGGSASEQTSFDIYDMFLSDTLIALWLSVLLAVVVYYRHYRLLEHD</sequence>
<dbReference type="InterPro" id="IPR006597">
    <property type="entry name" value="Sel1-like"/>
</dbReference>
<feature type="region of interest" description="Disordered" evidence="2">
    <location>
        <begin position="105"/>
        <end position="166"/>
    </location>
</feature>
<name>A0A7S3LN34_9STRA</name>
<keyword evidence="4" id="KW-0732">Signal</keyword>
<keyword evidence="3" id="KW-0812">Transmembrane</keyword>
<dbReference type="InterPro" id="IPR011990">
    <property type="entry name" value="TPR-like_helical_dom_sf"/>
</dbReference>
<evidence type="ECO:0000256" key="2">
    <source>
        <dbReference type="SAM" id="MobiDB-lite"/>
    </source>
</evidence>
<dbReference type="InterPro" id="IPR050767">
    <property type="entry name" value="Sel1_AlgK"/>
</dbReference>
<feature type="region of interest" description="Disordered" evidence="2">
    <location>
        <begin position="50"/>
        <end position="77"/>
    </location>
</feature>